<proteinExistence type="predicted"/>
<protein>
    <submittedName>
        <fullName evidence="1">Uncharacterized protein</fullName>
    </submittedName>
</protein>
<sequence length="56" mass="6376">MLSPALNTRFTRILTTIYTARGMTSMTTKSKKCHPLQAKGFSSGRLHAFDFRSRRV</sequence>
<name>A0A3P3ZPC5_9ZZZZ</name>
<gene>
    <name evidence="1" type="ORF">CARN8_3830003</name>
</gene>
<evidence type="ECO:0000313" key="1">
    <source>
        <dbReference type="EMBL" id="VAY88743.1"/>
    </source>
</evidence>
<dbReference type="EMBL" id="UOYP01000316">
    <property type="protein sequence ID" value="VAY88743.1"/>
    <property type="molecule type" value="Genomic_DNA"/>
</dbReference>
<dbReference type="AlphaFoldDB" id="A0A3P3ZPC5"/>
<accession>A0A3P3ZPC5</accession>
<reference evidence="1" key="1">
    <citation type="submission" date="2018-10" db="EMBL/GenBank/DDBJ databases">
        <authorList>
            <person name="Plewniak F."/>
        </authorList>
    </citation>
    <scope>NUCLEOTIDE SEQUENCE</scope>
</reference>
<organism evidence="1">
    <name type="scientific">mine drainage metagenome</name>
    <dbReference type="NCBI Taxonomy" id="410659"/>
    <lineage>
        <taxon>unclassified sequences</taxon>
        <taxon>metagenomes</taxon>
        <taxon>ecological metagenomes</taxon>
    </lineage>
</organism>